<organism evidence="1 2">
    <name type="scientific">Anaerolinea thermophila (strain DSM 14523 / JCM 11388 / NBRC 100420 / UNI-1)</name>
    <dbReference type="NCBI Taxonomy" id="926569"/>
    <lineage>
        <taxon>Bacteria</taxon>
        <taxon>Bacillati</taxon>
        <taxon>Chloroflexota</taxon>
        <taxon>Anaerolineae</taxon>
        <taxon>Anaerolineales</taxon>
        <taxon>Anaerolineaceae</taxon>
        <taxon>Anaerolinea</taxon>
    </lineage>
</organism>
<dbReference type="AlphaFoldDB" id="E8N009"/>
<accession>E8N009</accession>
<dbReference type="Proteomes" id="UP000008922">
    <property type="component" value="Chromosome"/>
</dbReference>
<protein>
    <recommendedName>
        <fullName evidence="3">GH16 domain-containing protein</fullName>
    </recommendedName>
</protein>
<evidence type="ECO:0000313" key="1">
    <source>
        <dbReference type="EMBL" id="BAJ62344.1"/>
    </source>
</evidence>
<keyword evidence="2" id="KW-1185">Reference proteome</keyword>
<dbReference type="EMBL" id="AP012029">
    <property type="protein sequence ID" value="BAJ62344.1"/>
    <property type="molecule type" value="Genomic_DNA"/>
</dbReference>
<dbReference type="STRING" id="926569.ANT_03100"/>
<dbReference type="OrthoDB" id="160693at2"/>
<reference evidence="1 2" key="1">
    <citation type="submission" date="2010-12" db="EMBL/GenBank/DDBJ databases">
        <title>Whole genome sequence of Anaerolinea thermophila UNI-1.</title>
        <authorList>
            <person name="Narita-Yamada S."/>
            <person name="Kishi E."/>
            <person name="Watanabe Y."/>
            <person name="Takasaki K."/>
            <person name="Ankai A."/>
            <person name="Oguchi A."/>
            <person name="Fukui S."/>
            <person name="Takahashi M."/>
            <person name="Yashiro I."/>
            <person name="Hosoyama A."/>
            <person name="Sekiguchi Y."/>
            <person name="Hanada S."/>
            <person name="Fujita N."/>
        </authorList>
    </citation>
    <scope>NUCLEOTIDE SEQUENCE [LARGE SCALE GENOMIC DNA]</scope>
    <source>
        <strain evidence="2">DSM 14523 / JCM 11388 / NBRC 100420 / UNI-1</strain>
    </source>
</reference>
<dbReference type="InParanoid" id="E8N009"/>
<proteinExistence type="predicted"/>
<gene>
    <name evidence="1" type="ordered locus">ANT_03100</name>
</gene>
<evidence type="ECO:0008006" key="3">
    <source>
        <dbReference type="Google" id="ProtNLM"/>
    </source>
</evidence>
<dbReference type="KEGG" id="atm:ANT_03100"/>
<evidence type="ECO:0000313" key="2">
    <source>
        <dbReference type="Proteomes" id="UP000008922"/>
    </source>
</evidence>
<dbReference type="eggNOG" id="ENOG50325GN">
    <property type="taxonomic scope" value="Bacteria"/>
</dbReference>
<dbReference type="HOGENOM" id="CLU_1089420_0_0_0"/>
<name>E8N009_ANATU</name>
<dbReference type="RefSeq" id="WP_013558741.1">
    <property type="nucleotide sequence ID" value="NC_014960.1"/>
</dbReference>
<sequence length="261" mass="29048">MKIILGTSLFVQISGVGKVVPLTPSQLPVGARHGWHLSIPAGDGRAYRLAQIEQGPFRTRTEFPLIPPVEWTVWARVSAGDLPGTWGFGFWNEPFSAGLGLRGMRRALPVFPNAAWCFYASPPSFLSLRDDQPGRGWMGMVFSSPTTSPLAWLPALPLLAGLLFPATRRGLRRLARRWIHDQAVILPVDVTAWHRYTLRWEHQRVSFEVDGTWSAALPFAPRGKMKALAWIDNQMAYFDLQGNLGSGILPNPAAWLEIAEE</sequence>